<dbReference type="PROSITE" id="PS50893">
    <property type="entry name" value="ABC_TRANSPORTER_2"/>
    <property type="match status" value="2"/>
</dbReference>
<keyword evidence="1" id="KW-0813">Transport</keyword>
<gene>
    <name evidence="6" type="ORF">CHH67_12365</name>
</gene>
<dbReference type="GO" id="GO:0016887">
    <property type="term" value="F:ATP hydrolysis activity"/>
    <property type="evidence" value="ECO:0007669"/>
    <property type="project" value="InterPro"/>
</dbReference>
<keyword evidence="4" id="KW-0067">ATP-binding</keyword>
<dbReference type="GO" id="GO:0005524">
    <property type="term" value="F:ATP binding"/>
    <property type="evidence" value="ECO:0007669"/>
    <property type="project" value="UniProtKB-KW"/>
</dbReference>
<dbReference type="InterPro" id="IPR027417">
    <property type="entry name" value="P-loop_NTPase"/>
</dbReference>
<evidence type="ECO:0000256" key="3">
    <source>
        <dbReference type="ARBA" id="ARBA00022741"/>
    </source>
</evidence>
<sequence length="496" mass="54621">MKNISISFPGVKALSNVDFQTAAGTAHALIGANGAGKSTLMKILAGAYTHYEGEIWMEGREVHIRSPKEAKDYGIQVVYQEVDTALIPSLTVGENIMLDRMVHDMKGKWLVRWNELHKEAQSVMERMNIGIPSRKAVKELTLAEKQMVLIARAVSRQCRILVLDEPTAPLSHSETEQLFMLVRKLKEEGVSVIFISHRLPELYEICDEITIMRDGQHIITDQIVNLEQGSVVEHMLGTKMEQQFPKTEKSVGEVVFEARGIVDPGKVNHVDLQIRKGEIVGLAGLVGAGKTELCRALFGASATATGDILLNGRKLRLSSPHAAVQQGIALVPEERRREGVFVEEAVSANLTATVLSRFTAWGSWLSSSKEKQAAQEMIDSLGIKTPNEKARVRNLSGGNQQKVAIGKWLLADADVYIFDEPTKGVDVGAKRDIFKLVHELAERGKCVLYATSELSEIIGITDRVYVMYDGAVIQELETSSTDEEEILLYCTGGGLT</sequence>
<dbReference type="CDD" id="cd03215">
    <property type="entry name" value="ABC_Carb_Monos_II"/>
    <property type="match status" value="1"/>
</dbReference>
<keyword evidence="2" id="KW-0677">Repeat</keyword>
<accession>A0A268ETP6</accession>
<dbReference type="InterPro" id="IPR050107">
    <property type="entry name" value="ABC_carbohydrate_import_ATPase"/>
</dbReference>
<dbReference type="PANTHER" id="PTHR43790:SF9">
    <property type="entry name" value="GALACTOFURANOSE TRANSPORTER ATP-BINDING PROTEIN YTFR"/>
    <property type="match status" value="1"/>
</dbReference>
<name>A0A268ETP6_9BACL</name>
<dbReference type="Pfam" id="PF00005">
    <property type="entry name" value="ABC_tran"/>
    <property type="match status" value="2"/>
</dbReference>
<feature type="domain" description="ABC transporter" evidence="5">
    <location>
        <begin position="249"/>
        <end position="494"/>
    </location>
</feature>
<evidence type="ECO:0000259" key="5">
    <source>
        <dbReference type="PROSITE" id="PS50893"/>
    </source>
</evidence>
<evidence type="ECO:0000256" key="1">
    <source>
        <dbReference type="ARBA" id="ARBA00022448"/>
    </source>
</evidence>
<evidence type="ECO:0000313" key="7">
    <source>
        <dbReference type="Proteomes" id="UP000215596"/>
    </source>
</evidence>
<dbReference type="SUPFAM" id="SSF52540">
    <property type="entry name" value="P-loop containing nucleoside triphosphate hydrolases"/>
    <property type="match status" value="2"/>
</dbReference>
<dbReference type="OrthoDB" id="9766104at2"/>
<proteinExistence type="predicted"/>
<protein>
    <submittedName>
        <fullName evidence="6">ABC transporter</fullName>
    </submittedName>
</protein>
<evidence type="ECO:0000313" key="6">
    <source>
        <dbReference type="EMBL" id="PAD76503.1"/>
    </source>
</evidence>
<dbReference type="CDD" id="cd03216">
    <property type="entry name" value="ABC_Carb_Monos_I"/>
    <property type="match status" value="1"/>
</dbReference>
<dbReference type="PROSITE" id="PS00211">
    <property type="entry name" value="ABC_TRANSPORTER_1"/>
    <property type="match status" value="1"/>
</dbReference>
<dbReference type="RefSeq" id="WP_095265583.1">
    <property type="nucleotide sequence ID" value="NZ_NPBY01000038.1"/>
</dbReference>
<dbReference type="EMBL" id="NPBY01000038">
    <property type="protein sequence ID" value="PAD76503.1"/>
    <property type="molecule type" value="Genomic_DNA"/>
</dbReference>
<dbReference type="InterPro" id="IPR003593">
    <property type="entry name" value="AAA+_ATPase"/>
</dbReference>
<evidence type="ECO:0000256" key="2">
    <source>
        <dbReference type="ARBA" id="ARBA00022737"/>
    </source>
</evidence>
<dbReference type="SMART" id="SM00382">
    <property type="entry name" value="AAA"/>
    <property type="match status" value="2"/>
</dbReference>
<dbReference type="AlphaFoldDB" id="A0A268ETP6"/>
<evidence type="ECO:0000256" key="4">
    <source>
        <dbReference type="ARBA" id="ARBA00022840"/>
    </source>
</evidence>
<dbReference type="Gene3D" id="3.40.50.300">
    <property type="entry name" value="P-loop containing nucleotide triphosphate hydrolases"/>
    <property type="match status" value="2"/>
</dbReference>
<dbReference type="InterPro" id="IPR003439">
    <property type="entry name" value="ABC_transporter-like_ATP-bd"/>
</dbReference>
<keyword evidence="3" id="KW-0547">Nucleotide-binding</keyword>
<dbReference type="PANTHER" id="PTHR43790">
    <property type="entry name" value="CARBOHYDRATE TRANSPORT ATP-BINDING PROTEIN MG119-RELATED"/>
    <property type="match status" value="1"/>
</dbReference>
<feature type="domain" description="ABC transporter" evidence="5">
    <location>
        <begin position="1"/>
        <end position="239"/>
    </location>
</feature>
<comment type="caution">
    <text evidence="6">The sequence shown here is derived from an EMBL/GenBank/DDBJ whole genome shotgun (WGS) entry which is preliminary data.</text>
</comment>
<reference evidence="6 7" key="1">
    <citation type="submission" date="2017-07" db="EMBL/GenBank/DDBJ databases">
        <title>Isolation and whole genome analysis of endospore-forming bacteria from heroin.</title>
        <authorList>
            <person name="Kalinowski J."/>
            <person name="Ahrens B."/>
            <person name="Al-Dilaimi A."/>
            <person name="Winkler A."/>
            <person name="Wibberg D."/>
            <person name="Schleenbecker U."/>
            <person name="Ruckert C."/>
            <person name="Wolfel R."/>
            <person name="Grass G."/>
        </authorList>
    </citation>
    <scope>NUCLEOTIDE SEQUENCE [LARGE SCALE GENOMIC DNA]</scope>
    <source>
        <strain evidence="6 7">7537-G1</strain>
    </source>
</reference>
<dbReference type="InterPro" id="IPR017871">
    <property type="entry name" value="ABC_transporter-like_CS"/>
</dbReference>
<organism evidence="6 7">
    <name type="scientific">Paenibacillus campinasensis</name>
    <dbReference type="NCBI Taxonomy" id="66347"/>
    <lineage>
        <taxon>Bacteria</taxon>
        <taxon>Bacillati</taxon>
        <taxon>Bacillota</taxon>
        <taxon>Bacilli</taxon>
        <taxon>Bacillales</taxon>
        <taxon>Paenibacillaceae</taxon>
        <taxon>Paenibacillus</taxon>
    </lineage>
</organism>
<dbReference type="Proteomes" id="UP000215596">
    <property type="component" value="Unassembled WGS sequence"/>
</dbReference>